<accession>A0ABR1ECJ1</accession>
<evidence type="ECO:0000313" key="2">
    <source>
        <dbReference type="EMBL" id="KAK6760417.1"/>
    </source>
</evidence>
<reference evidence="2 3" key="1">
    <citation type="submission" date="2023-08" db="EMBL/GenBank/DDBJ databases">
        <title>A Necator americanus chromosomal reference genome.</title>
        <authorList>
            <person name="Ilik V."/>
            <person name="Petrzelkova K.J."/>
            <person name="Pardy F."/>
            <person name="Fuh T."/>
            <person name="Niatou-Singa F.S."/>
            <person name="Gouil Q."/>
            <person name="Baker L."/>
            <person name="Ritchie M.E."/>
            <person name="Jex A.R."/>
            <person name="Gazzola D."/>
            <person name="Li H."/>
            <person name="Toshio Fujiwara R."/>
            <person name="Zhan B."/>
            <person name="Aroian R.V."/>
            <person name="Pafco B."/>
            <person name="Schwarz E.M."/>
        </authorList>
    </citation>
    <scope>NUCLEOTIDE SEQUENCE [LARGE SCALE GENOMIC DNA]</scope>
    <source>
        <strain evidence="2 3">Aroian</strain>
        <tissue evidence="2">Whole animal</tissue>
    </source>
</reference>
<feature type="compositionally biased region" description="Pro residues" evidence="1">
    <location>
        <begin position="10"/>
        <end position="23"/>
    </location>
</feature>
<feature type="region of interest" description="Disordered" evidence="1">
    <location>
        <begin position="1"/>
        <end position="28"/>
    </location>
</feature>
<keyword evidence="3" id="KW-1185">Reference proteome</keyword>
<dbReference type="Proteomes" id="UP001303046">
    <property type="component" value="Unassembled WGS sequence"/>
</dbReference>
<gene>
    <name evidence="2" type="primary">Necator_chrX.g21924</name>
    <name evidence="2" type="ORF">RB195_021763</name>
</gene>
<protein>
    <submittedName>
        <fullName evidence="2">Uncharacterized protein</fullName>
    </submittedName>
</protein>
<comment type="caution">
    <text evidence="2">The sequence shown here is derived from an EMBL/GenBank/DDBJ whole genome shotgun (WGS) entry which is preliminary data.</text>
</comment>
<organism evidence="2 3">
    <name type="scientific">Necator americanus</name>
    <name type="common">Human hookworm</name>
    <dbReference type="NCBI Taxonomy" id="51031"/>
    <lineage>
        <taxon>Eukaryota</taxon>
        <taxon>Metazoa</taxon>
        <taxon>Ecdysozoa</taxon>
        <taxon>Nematoda</taxon>
        <taxon>Chromadorea</taxon>
        <taxon>Rhabditida</taxon>
        <taxon>Rhabditina</taxon>
        <taxon>Rhabditomorpha</taxon>
        <taxon>Strongyloidea</taxon>
        <taxon>Ancylostomatidae</taxon>
        <taxon>Bunostominae</taxon>
        <taxon>Necator</taxon>
    </lineage>
</organism>
<evidence type="ECO:0000256" key="1">
    <source>
        <dbReference type="SAM" id="MobiDB-lite"/>
    </source>
</evidence>
<sequence>MGSSTSPTVQPEPCPERLPPPPIVSASPGTEALIVTTSKMAFGLSSPPSRRSSTPKESVILRRWHKVVDFDGDYFIE</sequence>
<dbReference type="EMBL" id="JAVFWL010000006">
    <property type="protein sequence ID" value="KAK6760417.1"/>
    <property type="molecule type" value="Genomic_DNA"/>
</dbReference>
<evidence type="ECO:0000313" key="3">
    <source>
        <dbReference type="Proteomes" id="UP001303046"/>
    </source>
</evidence>
<name>A0ABR1ECJ1_NECAM</name>
<proteinExistence type="predicted"/>